<gene>
    <name evidence="2" type="ORF">EYF80_057778</name>
</gene>
<dbReference type="Proteomes" id="UP000314294">
    <property type="component" value="Unassembled WGS sequence"/>
</dbReference>
<proteinExistence type="predicted"/>
<comment type="caution">
    <text evidence="2">The sequence shown here is derived from an EMBL/GenBank/DDBJ whole genome shotgun (WGS) entry which is preliminary data.</text>
</comment>
<accession>A0A4Z2EUL5</accession>
<evidence type="ECO:0000313" key="2">
    <source>
        <dbReference type="EMBL" id="TNN32064.1"/>
    </source>
</evidence>
<name>A0A4Z2EUL5_9TELE</name>
<evidence type="ECO:0000313" key="3">
    <source>
        <dbReference type="Proteomes" id="UP000314294"/>
    </source>
</evidence>
<sequence>MKRFLRVVMSGALQSPQAELLQEESSGQEASHSSLETRHGGGVMVTPTVSIDFSPAPPPRCAVLSL</sequence>
<evidence type="ECO:0000256" key="1">
    <source>
        <dbReference type="SAM" id="MobiDB-lite"/>
    </source>
</evidence>
<keyword evidence="3" id="KW-1185">Reference proteome</keyword>
<reference evidence="2 3" key="1">
    <citation type="submission" date="2019-03" db="EMBL/GenBank/DDBJ databases">
        <title>First draft genome of Liparis tanakae, snailfish: a comprehensive survey of snailfish specific genes.</title>
        <authorList>
            <person name="Kim W."/>
            <person name="Song I."/>
            <person name="Jeong J.-H."/>
            <person name="Kim D."/>
            <person name="Kim S."/>
            <person name="Ryu S."/>
            <person name="Song J.Y."/>
            <person name="Lee S.K."/>
        </authorList>
    </citation>
    <scope>NUCLEOTIDE SEQUENCE [LARGE SCALE GENOMIC DNA]</scope>
    <source>
        <tissue evidence="2">Muscle</tissue>
    </source>
</reference>
<organism evidence="2 3">
    <name type="scientific">Liparis tanakae</name>
    <name type="common">Tanaka's snailfish</name>
    <dbReference type="NCBI Taxonomy" id="230148"/>
    <lineage>
        <taxon>Eukaryota</taxon>
        <taxon>Metazoa</taxon>
        <taxon>Chordata</taxon>
        <taxon>Craniata</taxon>
        <taxon>Vertebrata</taxon>
        <taxon>Euteleostomi</taxon>
        <taxon>Actinopterygii</taxon>
        <taxon>Neopterygii</taxon>
        <taxon>Teleostei</taxon>
        <taxon>Neoteleostei</taxon>
        <taxon>Acanthomorphata</taxon>
        <taxon>Eupercaria</taxon>
        <taxon>Perciformes</taxon>
        <taxon>Cottioidei</taxon>
        <taxon>Cottales</taxon>
        <taxon>Liparidae</taxon>
        <taxon>Liparis</taxon>
    </lineage>
</organism>
<dbReference type="AlphaFoldDB" id="A0A4Z2EUL5"/>
<feature type="region of interest" description="Disordered" evidence="1">
    <location>
        <begin position="17"/>
        <end position="42"/>
    </location>
</feature>
<dbReference type="EMBL" id="SRLO01002951">
    <property type="protein sequence ID" value="TNN32064.1"/>
    <property type="molecule type" value="Genomic_DNA"/>
</dbReference>
<protein>
    <submittedName>
        <fullName evidence="2">Uncharacterized protein</fullName>
    </submittedName>
</protein>
<feature type="compositionally biased region" description="Polar residues" evidence="1">
    <location>
        <begin position="17"/>
        <end position="34"/>
    </location>
</feature>